<dbReference type="AlphaFoldDB" id="A0A5N5VYD6"/>
<dbReference type="Proteomes" id="UP000327000">
    <property type="component" value="Unassembled WGS sequence"/>
</dbReference>
<accession>A0A5N5VYD6</accession>
<proteinExistence type="predicted"/>
<dbReference type="EMBL" id="VOKX01000126">
    <property type="protein sequence ID" value="KAB7833860.1"/>
    <property type="molecule type" value="Genomic_DNA"/>
</dbReference>
<dbReference type="RefSeq" id="WP_004944769.1">
    <property type="nucleotide sequence ID" value="NZ_JBFADJ010000051.1"/>
</dbReference>
<feature type="transmembrane region" description="Helical" evidence="1">
    <location>
        <begin position="16"/>
        <end position="39"/>
    </location>
</feature>
<comment type="caution">
    <text evidence="2">The sequence shown here is derived from an EMBL/GenBank/DDBJ whole genome shotgun (WGS) entry which is preliminary data.</text>
</comment>
<keyword evidence="1" id="KW-0812">Transmembrane</keyword>
<organism evidence="2 3">
    <name type="scientific">Streptomyces mobaraensis</name>
    <name type="common">Streptoverticillium mobaraense</name>
    <dbReference type="NCBI Taxonomy" id="35621"/>
    <lineage>
        <taxon>Bacteria</taxon>
        <taxon>Bacillati</taxon>
        <taxon>Actinomycetota</taxon>
        <taxon>Actinomycetes</taxon>
        <taxon>Kitasatosporales</taxon>
        <taxon>Streptomycetaceae</taxon>
        <taxon>Streptomyces</taxon>
    </lineage>
</organism>
<evidence type="ECO:0000256" key="1">
    <source>
        <dbReference type="SAM" id="Phobius"/>
    </source>
</evidence>
<name>A0A5N5VYD6_STRMB</name>
<reference evidence="2 3" key="1">
    <citation type="journal article" date="2019" name="Microb. Cell Fact.">
        <title>Exploring novel herbicidin analogues by transcriptional regulator overexpression and MS/MS molecular networking.</title>
        <authorList>
            <person name="Shi Y."/>
            <person name="Gu R."/>
            <person name="Li Y."/>
            <person name="Wang X."/>
            <person name="Ren W."/>
            <person name="Li X."/>
            <person name="Wang L."/>
            <person name="Xie Y."/>
            <person name="Hong B."/>
        </authorList>
    </citation>
    <scope>NUCLEOTIDE SEQUENCE [LARGE SCALE GENOMIC DNA]</scope>
    <source>
        <strain evidence="2 3">US-43</strain>
    </source>
</reference>
<keyword evidence="3" id="KW-1185">Reference proteome</keyword>
<protein>
    <submittedName>
        <fullName evidence="2">Uncharacterized protein</fullName>
    </submittedName>
</protein>
<sequence>MGGNGMDGCETGRWTMLWWGWLIIAAVGLLVVAGTLAGVQARRRAGTVIVVRRGHRAGRGGTRWTR</sequence>
<evidence type="ECO:0000313" key="3">
    <source>
        <dbReference type="Proteomes" id="UP000327000"/>
    </source>
</evidence>
<keyword evidence="1" id="KW-0472">Membrane</keyword>
<evidence type="ECO:0000313" key="2">
    <source>
        <dbReference type="EMBL" id="KAB7833860.1"/>
    </source>
</evidence>
<keyword evidence="1" id="KW-1133">Transmembrane helix</keyword>
<gene>
    <name evidence="2" type="ORF">FRZ00_32035</name>
</gene>